<keyword evidence="9" id="KW-0735">Signal-anchor</keyword>
<comment type="subcellular location">
    <subcellularLocation>
        <location evidence="1">Membrane</location>
        <topology evidence="1">Single-pass type II membrane protein</topology>
    </subcellularLocation>
</comment>
<dbReference type="Gene3D" id="3.90.550.50">
    <property type="match status" value="1"/>
</dbReference>
<evidence type="ECO:0000256" key="11">
    <source>
        <dbReference type="ARBA" id="ARBA00023136"/>
    </source>
</evidence>
<keyword evidence="10" id="KW-1133">Transmembrane helix</keyword>
<keyword evidence="14" id="KW-1185">Reference proteome</keyword>
<comment type="pathway">
    <text evidence="2">Protein modification; protein glycosylation.</text>
</comment>
<evidence type="ECO:0000256" key="7">
    <source>
        <dbReference type="ARBA" id="ARBA00022692"/>
    </source>
</evidence>
<dbReference type="AlphaFoldDB" id="A0AAW1RR43"/>
<evidence type="ECO:0000256" key="5">
    <source>
        <dbReference type="ARBA" id="ARBA00022676"/>
    </source>
</evidence>
<keyword evidence="6" id="KW-0808">Transferase</keyword>
<keyword evidence="8" id="KW-0547">Nucleotide-binding</keyword>
<name>A0AAW1RR43_9CHLO</name>
<dbReference type="GO" id="GO:0016020">
    <property type="term" value="C:membrane"/>
    <property type="evidence" value="ECO:0007669"/>
    <property type="project" value="UniProtKB-SubCell"/>
</dbReference>
<comment type="caution">
    <text evidence="13">The sequence shown here is derived from an EMBL/GenBank/DDBJ whole genome shotgun (WGS) entry which is preliminary data.</text>
</comment>
<accession>A0AAW1RR43</accession>
<protein>
    <recommendedName>
        <fullName evidence="4">N-acetylgalactosaminide beta-1,3-galactosyltransferase</fullName>
        <ecNumber evidence="4">2.4.1.122</ecNumber>
    </recommendedName>
</protein>
<keyword evidence="11" id="KW-0472">Membrane</keyword>
<comment type="similarity">
    <text evidence="3">Belongs to the glycosyltransferase 31 family. Beta3-Gal-T subfamily.</text>
</comment>
<dbReference type="Pfam" id="PF02434">
    <property type="entry name" value="Fringe"/>
    <property type="match status" value="1"/>
</dbReference>
<evidence type="ECO:0000256" key="8">
    <source>
        <dbReference type="ARBA" id="ARBA00022741"/>
    </source>
</evidence>
<dbReference type="GO" id="GO:0016263">
    <property type="term" value="F:glycoprotein-N-acetylgalactosamine 3-beta-galactosyltransferase activity"/>
    <property type="evidence" value="ECO:0007669"/>
    <property type="project" value="UniProtKB-EC"/>
</dbReference>
<evidence type="ECO:0000313" key="13">
    <source>
        <dbReference type="EMBL" id="KAK9836088.1"/>
    </source>
</evidence>
<feature type="domain" description="Fringe-like glycosyltransferase" evidence="12">
    <location>
        <begin position="66"/>
        <end position="139"/>
    </location>
</feature>
<keyword evidence="7" id="KW-0812">Transmembrane</keyword>
<organism evidence="13 14">
    <name type="scientific">Elliptochloris bilobata</name>
    <dbReference type="NCBI Taxonomy" id="381761"/>
    <lineage>
        <taxon>Eukaryota</taxon>
        <taxon>Viridiplantae</taxon>
        <taxon>Chlorophyta</taxon>
        <taxon>core chlorophytes</taxon>
        <taxon>Trebouxiophyceae</taxon>
        <taxon>Trebouxiophyceae incertae sedis</taxon>
        <taxon>Elliptochloris clade</taxon>
        <taxon>Elliptochloris</taxon>
    </lineage>
</organism>
<dbReference type="InterPro" id="IPR003378">
    <property type="entry name" value="Fringe-like_glycosylTrfase"/>
</dbReference>
<dbReference type="Proteomes" id="UP001445335">
    <property type="component" value="Unassembled WGS sequence"/>
</dbReference>
<dbReference type="EC" id="2.4.1.122" evidence="4"/>
<evidence type="ECO:0000256" key="10">
    <source>
        <dbReference type="ARBA" id="ARBA00022989"/>
    </source>
</evidence>
<evidence type="ECO:0000313" key="14">
    <source>
        <dbReference type="Proteomes" id="UP001445335"/>
    </source>
</evidence>
<evidence type="ECO:0000256" key="1">
    <source>
        <dbReference type="ARBA" id="ARBA00004606"/>
    </source>
</evidence>
<evidence type="ECO:0000259" key="12">
    <source>
        <dbReference type="Pfam" id="PF02434"/>
    </source>
</evidence>
<evidence type="ECO:0000256" key="9">
    <source>
        <dbReference type="ARBA" id="ARBA00022968"/>
    </source>
</evidence>
<evidence type="ECO:0000256" key="2">
    <source>
        <dbReference type="ARBA" id="ARBA00004922"/>
    </source>
</evidence>
<reference evidence="13 14" key="1">
    <citation type="journal article" date="2024" name="Nat. Commun.">
        <title>Phylogenomics reveals the evolutionary origins of lichenization in chlorophyte algae.</title>
        <authorList>
            <person name="Puginier C."/>
            <person name="Libourel C."/>
            <person name="Otte J."/>
            <person name="Skaloud P."/>
            <person name="Haon M."/>
            <person name="Grisel S."/>
            <person name="Petersen M."/>
            <person name="Berrin J.G."/>
            <person name="Delaux P.M."/>
            <person name="Dal Grande F."/>
            <person name="Keller J."/>
        </authorList>
    </citation>
    <scope>NUCLEOTIDE SEQUENCE [LARGE SCALE GENOMIC DNA]</scope>
    <source>
        <strain evidence="13 14">SAG 245.80</strain>
    </source>
</reference>
<evidence type="ECO:0000256" key="4">
    <source>
        <dbReference type="ARBA" id="ARBA00012557"/>
    </source>
</evidence>
<dbReference type="EMBL" id="JALJOU010000026">
    <property type="protein sequence ID" value="KAK9836088.1"/>
    <property type="molecule type" value="Genomic_DNA"/>
</dbReference>
<keyword evidence="5" id="KW-0328">Glycosyltransferase</keyword>
<dbReference type="PANTHER" id="PTHR23033">
    <property type="entry name" value="BETA1,3-GALACTOSYLTRANSFERASE"/>
    <property type="match status" value="1"/>
</dbReference>
<evidence type="ECO:0000256" key="6">
    <source>
        <dbReference type="ARBA" id="ARBA00022679"/>
    </source>
</evidence>
<proteinExistence type="inferred from homology"/>
<gene>
    <name evidence="13" type="ORF">WJX81_000476</name>
</gene>
<dbReference type="GO" id="GO:0000166">
    <property type="term" value="F:nucleotide binding"/>
    <property type="evidence" value="ECO:0007669"/>
    <property type="project" value="UniProtKB-KW"/>
</dbReference>
<evidence type="ECO:0000256" key="3">
    <source>
        <dbReference type="ARBA" id="ARBA00006462"/>
    </source>
</evidence>
<dbReference type="InterPro" id="IPR026050">
    <property type="entry name" value="C1GALT1/C1GALT1_chp1"/>
</dbReference>
<sequence length="228" mass="25446">MEQTGQRRAQNKARAMRETWLRAHPHVLIVGDEVDASVPVLTLPELAGRPGYWNAQHRQLRGMRKQRPELLSKRFFLLADDDTWVNLPLLQTYLAQYDETLPFGRGWMWDRTHNETLEFFSGGAGMFFSQAAFGILSRELYGPLCPFVRANNLTLGKCCHATGIVRALSVARDTGDLTRRALLHCHLSFHYMGDHDLLVVLTCGRVGGGLCDEAAVNTAEAVVGCAPP</sequence>